<dbReference type="STRING" id="126957.T1IQU2"/>
<dbReference type="FunFam" id="3.30.710.10:FF:000035">
    <property type="entry name" value="Elongin C transcription elongation factor"/>
    <property type="match status" value="1"/>
</dbReference>
<dbReference type="InterPro" id="IPR001232">
    <property type="entry name" value="SKP1-like"/>
</dbReference>
<protein>
    <recommendedName>
        <fullName evidence="3">Elongin-C</fullName>
    </recommendedName>
</protein>
<dbReference type="SUPFAM" id="SSF54695">
    <property type="entry name" value="POZ domain"/>
    <property type="match status" value="1"/>
</dbReference>
<proteinExistence type="inferred from homology"/>
<evidence type="ECO:0000256" key="2">
    <source>
        <dbReference type="ARBA" id="ARBA00009993"/>
    </source>
</evidence>
<dbReference type="InterPro" id="IPR011333">
    <property type="entry name" value="SKP1/BTB/POZ_sf"/>
</dbReference>
<feature type="domain" description="SKP1 component POZ" evidence="5">
    <location>
        <begin position="49"/>
        <end position="111"/>
    </location>
</feature>
<dbReference type="GO" id="GO:0005634">
    <property type="term" value="C:nucleus"/>
    <property type="evidence" value="ECO:0007669"/>
    <property type="project" value="UniProtKB-SubCell"/>
</dbReference>
<dbReference type="PANTHER" id="PTHR20648">
    <property type="entry name" value="ELONGIN-C"/>
    <property type="match status" value="1"/>
</dbReference>
<dbReference type="Pfam" id="PF03931">
    <property type="entry name" value="Skp1_POZ"/>
    <property type="match status" value="1"/>
</dbReference>
<name>T1IQU2_STRMM</name>
<dbReference type="SMART" id="SM00512">
    <property type="entry name" value="Skp1"/>
    <property type="match status" value="1"/>
</dbReference>
<comment type="similarity">
    <text evidence="2">Belongs to the SKP1 family.</text>
</comment>
<reference evidence="7" key="1">
    <citation type="submission" date="2011-05" db="EMBL/GenBank/DDBJ databases">
        <authorList>
            <person name="Richards S.R."/>
            <person name="Qu J."/>
            <person name="Jiang H."/>
            <person name="Jhangiani S.N."/>
            <person name="Agravi P."/>
            <person name="Goodspeed R."/>
            <person name="Gross S."/>
            <person name="Mandapat C."/>
            <person name="Jackson L."/>
            <person name="Mathew T."/>
            <person name="Pu L."/>
            <person name="Thornton R."/>
            <person name="Saada N."/>
            <person name="Wilczek-Boney K.B."/>
            <person name="Lee S."/>
            <person name="Kovar C."/>
            <person name="Wu Y."/>
            <person name="Scherer S.E."/>
            <person name="Worley K.C."/>
            <person name="Muzny D.M."/>
            <person name="Gibbs R."/>
        </authorList>
    </citation>
    <scope>NUCLEOTIDE SEQUENCE</scope>
    <source>
        <strain evidence="7">Brora</strain>
    </source>
</reference>
<dbReference type="PhylomeDB" id="T1IQU2"/>
<dbReference type="HOGENOM" id="CLU_130038_0_0_1"/>
<dbReference type="Gene3D" id="3.30.710.10">
    <property type="entry name" value="Potassium Channel Kv1.1, Chain A"/>
    <property type="match status" value="1"/>
</dbReference>
<evidence type="ECO:0000256" key="3">
    <source>
        <dbReference type="ARBA" id="ARBA00021347"/>
    </source>
</evidence>
<comment type="subcellular location">
    <subcellularLocation>
        <location evidence="1">Nucleus</location>
    </subcellularLocation>
</comment>
<dbReference type="CDD" id="cd18321">
    <property type="entry name" value="BTB_POZ_EloC"/>
    <property type="match status" value="1"/>
</dbReference>
<dbReference type="EMBL" id="JH431313">
    <property type="status" value="NOT_ANNOTATED_CDS"/>
    <property type="molecule type" value="Genomic_DNA"/>
</dbReference>
<dbReference type="EnsemblMetazoa" id="SMAR003416-RA">
    <property type="protein sequence ID" value="SMAR003416-PA"/>
    <property type="gene ID" value="SMAR003416"/>
</dbReference>
<dbReference type="AlphaFoldDB" id="T1IQU2"/>
<evidence type="ECO:0000259" key="5">
    <source>
        <dbReference type="Pfam" id="PF03931"/>
    </source>
</evidence>
<evidence type="ECO:0000313" key="7">
    <source>
        <dbReference type="Proteomes" id="UP000014500"/>
    </source>
</evidence>
<evidence type="ECO:0000256" key="4">
    <source>
        <dbReference type="ARBA" id="ARBA00023242"/>
    </source>
</evidence>
<organism evidence="6 7">
    <name type="scientific">Strigamia maritima</name>
    <name type="common">European centipede</name>
    <name type="synonym">Geophilus maritimus</name>
    <dbReference type="NCBI Taxonomy" id="126957"/>
    <lineage>
        <taxon>Eukaryota</taxon>
        <taxon>Metazoa</taxon>
        <taxon>Ecdysozoa</taxon>
        <taxon>Arthropoda</taxon>
        <taxon>Myriapoda</taxon>
        <taxon>Chilopoda</taxon>
        <taxon>Pleurostigmophora</taxon>
        <taxon>Geophilomorpha</taxon>
        <taxon>Linotaeniidae</taxon>
        <taxon>Strigamia</taxon>
    </lineage>
</organism>
<dbReference type="eggNOG" id="KOG3473">
    <property type="taxonomic scope" value="Eukaryota"/>
</dbReference>
<keyword evidence="4" id="KW-0539">Nucleus</keyword>
<sequence length="143" mass="16171">MADSDLQVVEKLVADVEKPVAPVEKPFYKYGSFVDEGSDDDCIGSNSRCIKLMSKNDEKFIIRRDHAIQSETIKAMLSGPGMFAETQVNEVKFRKIDSQILEEVCKYLAYKLEYHESHKPIPDFPIHLGIVLDLLMAANFLAC</sequence>
<dbReference type="InterPro" id="IPR039948">
    <property type="entry name" value="ELC1"/>
</dbReference>
<reference evidence="6" key="2">
    <citation type="submission" date="2015-02" db="UniProtKB">
        <authorList>
            <consortium name="EnsemblMetazoa"/>
        </authorList>
    </citation>
    <scope>IDENTIFICATION</scope>
</reference>
<dbReference type="InterPro" id="IPR016073">
    <property type="entry name" value="Skp1_comp_POZ"/>
</dbReference>
<dbReference type="GO" id="GO:0006511">
    <property type="term" value="P:ubiquitin-dependent protein catabolic process"/>
    <property type="evidence" value="ECO:0007669"/>
    <property type="project" value="InterPro"/>
</dbReference>
<accession>T1IQU2</accession>
<dbReference type="Proteomes" id="UP000014500">
    <property type="component" value="Unassembled WGS sequence"/>
</dbReference>
<keyword evidence="7" id="KW-1185">Reference proteome</keyword>
<evidence type="ECO:0000256" key="1">
    <source>
        <dbReference type="ARBA" id="ARBA00004123"/>
    </source>
</evidence>
<evidence type="ECO:0000313" key="6">
    <source>
        <dbReference type="EnsemblMetazoa" id="SMAR003416-PA"/>
    </source>
</evidence>